<comment type="caution">
    <text evidence="1">Lacks conserved residue(s) required for the propagation of feature annotation.</text>
</comment>
<organism evidence="3 4">
    <name type="scientific">Scomber scombrus</name>
    <name type="common">Atlantic mackerel</name>
    <name type="synonym">Scomber vernalis</name>
    <dbReference type="NCBI Taxonomy" id="13677"/>
    <lineage>
        <taxon>Eukaryota</taxon>
        <taxon>Metazoa</taxon>
        <taxon>Chordata</taxon>
        <taxon>Craniata</taxon>
        <taxon>Vertebrata</taxon>
        <taxon>Euteleostomi</taxon>
        <taxon>Actinopterygii</taxon>
        <taxon>Neopterygii</taxon>
        <taxon>Teleostei</taxon>
        <taxon>Neoteleostei</taxon>
        <taxon>Acanthomorphata</taxon>
        <taxon>Pelagiaria</taxon>
        <taxon>Scombriformes</taxon>
        <taxon>Scombridae</taxon>
        <taxon>Scomber</taxon>
    </lineage>
</organism>
<keyword evidence="1" id="KW-1015">Disulfide bond</keyword>
<feature type="domain" description="EGF-like" evidence="2">
    <location>
        <begin position="61"/>
        <end position="99"/>
    </location>
</feature>
<keyword evidence="1" id="KW-0245">EGF-like domain</keyword>
<dbReference type="Gene3D" id="2.10.25.10">
    <property type="entry name" value="Laminin"/>
    <property type="match status" value="1"/>
</dbReference>
<reference evidence="3 4" key="1">
    <citation type="submission" date="2024-01" db="EMBL/GenBank/DDBJ databases">
        <authorList>
            <person name="Alioto T."/>
            <person name="Alioto T."/>
            <person name="Gomez Garrido J."/>
        </authorList>
    </citation>
    <scope>NUCLEOTIDE SEQUENCE [LARGE SCALE GENOMIC DNA]</scope>
</reference>
<feature type="disulfide bond" evidence="1">
    <location>
        <begin position="70"/>
        <end position="87"/>
    </location>
</feature>
<evidence type="ECO:0000256" key="1">
    <source>
        <dbReference type="PROSITE-ProRule" id="PRU00076"/>
    </source>
</evidence>
<name>A0AAV1MYS2_SCOSC</name>
<comment type="caution">
    <text evidence="3">The sequence shown here is derived from an EMBL/GenBank/DDBJ whole genome shotgun (WGS) entry which is preliminary data.</text>
</comment>
<dbReference type="EMBL" id="CAWUFR010000008">
    <property type="protein sequence ID" value="CAK6951980.1"/>
    <property type="molecule type" value="Genomic_DNA"/>
</dbReference>
<evidence type="ECO:0000313" key="4">
    <source>
        <dbReference type="Proteomes" id="UP001314229"/>
    </source>
</evidence>
<dbReference type="PROSITE" id="PS00022">
    <property type="entry name" value="EGF_1"/>
    <property type="match status" value="1"/>
</dbReference>
<dbReference type="InterPro" id="IPR000742">
    <property type="entry name" value="EGF"/>
</dbReference>
<protein>
    <submittedName>
        <fullName evidence="3">Uncharacterized protein LOC127369395</fullName>
    </submittedName>
</protein>
<proteinExistence type="predicted"/>
<sequence length="135" mass="15186">MASESASALVRSHHRCISGSAPYKARDVFERINETKKHLEIANTIKDYLDKTYQSDEEINDVDPCKKIRCENGGKCVVVSGTSVGVCECNYSFCGKHCKKSLEDCSRNVQETILIVHFAVLYAPEEEEEEGNEFM</sequence>
<accession>A0AAV1MYS2</accession>
<dbReference type="Proteomes" id="UP001314229">
    <property type="component" value="Unassembled WGS sequence"/>
</dbReference>
<feature type="disulfide bond" evidence="1">
    <location>
        <begin position="89"/>
        <end position="98"/>
    </location>
</feature>
<dbReference type="PROSITE" id="PS50026">
    <property type="entry name" value="EGF_3"/>
    <property type="match status" value="1"/>
</dbReference>
<evidence type="ECO:0000259" key="2">
    <source>
        <dbReference type="PROSITE" id="PS50026"/>
    </source>
</evidence>
<keyword evidence="4" id="KW-1185">Reference proteome</keyword>
<gene>
    <name evidence="3" type="ORF">FSCOSCO3_A024617</name>
</gene>
<dbReference type="SUPFAM" id="SSF57196">
    <property type="entry name" value="EGF/Laminin"/>
    <property type="match status" value="1"/>
</dbReference>
<dbReference type="AlphaFoldDB" id="A0AAV1MYS2"/>
<evidence type="ECO:0000313" key="3">
    <source>
        <dbReference type="EMBL" id="CAK6951980.1"/>
    </source>
</evidence>